<evidence type="ECO:0008006" key="9">
    <source>
        <dbReference type="Google" id="ProtNLM"/>
    </source>
</evidence>
<evidence type="ECO:0000256" key="3">
    <source>
        <dbReference type="ARBA" id="ARBA00023159"/>
    </source>
</evidence>
<dbReference type="SUPFAM" id="SSF53807">
    <property type="entry name" value="Helical backbone' metal receptor"/>
    <property type="match status" value="1"/>
</dbReference>
<keyword evidence="8" id="KW-1185">Reference proteome</keyword>
<dbReference type="PROSITE" id="PS50983">
    <property type="entry name" value="FE_B12_PBP"/>
    <property type="match status" value="1"/>
</dbReference>
<feature type="domain" description="HTH araC/xylS-type" evidence="5">
    <location>
        <begin position="182"/>
        <end position="280"/>
    </location>
</feature>
<dbReference type="Gene3D" id="1.10.10.60">
    <property type="entry name" value="Homeodomain-like"/>
    <property type="match status" value="2"/>
</dbReference>
<reference evidence="7 8" key="1">
    <citation type="submission" date="2018-03" db="EMBL/GenBank/DDBJ databases">
        <title>Brevisbacillus phylogenomics.</title>
        <authorList>
            <person name="Dunlap C."/>
        </authorList>
    </citation>
    <scope>NUCLEOTIDE SEQUENCE [LARGE SCALE GENOMIC DNA]</scope>
    <source>
        <strain evidence="7 8">NRRL NRS-1210</strain>
    </source>
</reference>
<evidence type="ECO:0000256" key="2">
    <source>
        <dbReference type="ARBA" id="ARBA00023125"/>
    </source>
</evidence>
<dbReference type="SMART" id="SM00342">
    <property type="entry name" value="HTH_ARAC"/>
    <property type="match status" value="1"/>
</dbReference>
<comment type="caution">
    <text evidence="7">The sequence shown here is derived from an EMBL/GenBank/DDBJ whole genome shotgun (WGS) entry which is preliminary data.</text>
</comment>
<accession>A0A2P7V876</accession>
<evidence type="ECO:0000313" key="8">
    <source>
        <dbReference type="Proteomes" id="UP000240419"/>
    </source>
</evidence>
<name>A0A2P7V876_9BACL</name>
<dbReference type="Pfam" id="PF01497">
    <property type="entry name" value="Peripla_BP_2"/>
    <property type="match status" value="1"/>
</dbReference>
<dbReference type="OrthoDB" id="2461801at2"/>
<dbReference type="InterPro" id="IPR018062">
    <property type="entry name" value="HTH_AraC-typ_CS"/>
</dbReference>
<organism evidence="7 8">
    <name type="scientific">Brevibacillus fortis</name>
    <dbReference type="NCBI Taxonomy" id="2126352"/>
    <lineage>
        <taxon>Bacteria</taxon>
        <taxon>Bacillati</taxon>
        <taxon>Bacillota</taxon>
        <taxon>Bacilli</taxon>
        <taxon>Bacillales</taxon>
        <taxon>Paenibacillaceae</taxon>
        <taxon>Brevibacillus</taxon>
    </lineage>
</organism>
<sequence length="571" mass="64506">MFNAPDSICSTSKERTDQSVTISFVLLSTYKGPLPSHVGTKTSNTHLLLFVESGKGSICIGEQEYRLFPGRCFLKPPGMTIQTVADEGEELTVSELEFSGYKVTSVCEDENVHVVTEPFCLPVSGELNESELGQAIRNLCERHENPGDRDLFSSHCQLLSMVERIWEANERWRGNENLKAVQHTIRLMEQDFFKPLSREMLSKEAGMSPSHYSTVFRKVTGKSPMEYLAEIRIEKAKDKLLTSNARIRDIALGVGYASEFYFSNKFKKMTGISPREFINQNLGKKLLVSHPEAFSMTQTVPSRVIGLFVEDYLKVFGIKPLVQFASGGFQQRYLGSFLREVRHFDPYESDFQAIQQEKPDIILLGIPQFAEEGRFDRLANIAPTYLFENPVDDWRQTLRTVGKLLGKASEAERAIHEYNQKAEVARSILKHSIGDRSVALVRVYADGDIRLYGGPNGYSGSVLYGDLGLRPPPLVRDLIWGSSEWMKKITFDMLSELDVQCLLIVVDEAGRQEAWKMTSSEQWKSVPAVREGNVYEVRSDIWMTYGLHAHCAKIDNVLAALTSEGTYRTKV</sequence>
<dbReference type="PROSITE" id="PS01124">
    <property type="entry name" value="HTH_ARAC_FAMILY_2"/>
    <property type="match status" value="1"/>
</dbReference>
<proteinExistence type="predicted"/>
<dbReference type="Gene3D" id="3.40.50.1980">
    <property type="entry name" value="Nitrogenase molybdenum iron protein domain"/>
    <property type="match status" value="2"/>
</dbReference>
<dbReference type="InterPro" id="IPR050204">
    <property type="entry name" value="AraC_XylS_family_regulators"/>
</dbReference>
<evidence type="ECO:0000313" key="7">
    <source>
        <dbReference type="EMBL" id="PSJ95419.1"/>
    </source>
</evidence>
<evidence type="ECO:0000256" key="4">
    <source>
        <dbReference type="ARBA" id="ARBA00023163"/>
    </source>
</evidence>
<dbReference type="InterPro" id="IPR002491">
    <property type="entry name" value="ABC_transptr_periplasmic_BD"/>
</dbReference>
<gene>
    <name evidence="7" type="ORF">C7R93_11815</name>
</gene>
<dbReference type="SUPFAM" id="SSF46689">
    <property type="entry name" value="Homeodomain-like"/>
    <property type="match status" value="2"/>
</dbReference>
<evidence type="ECO:0000256" key="1">
    <source>
        <dbReference type="ARBA" id="ARBA00023015"/>
    </source>
</evidence>
<dbReference type="InterPro" id="IPR009057">
    <property type="entry name" value="Homeodomain-like_sf"/>
</dbReference>
<evidence type="ECO:0000259" key="6">
    <source>
        <dbReference type="PROSITE" id="PS50983"/>
    </source>
</evidence>
<dbReference type="InterPro" id="IPR018060">
    <property type="entry name" value="HTH_AraC"/>
</dbReference>
<dbReference type="Pfam" id="PF12833">
    <property type="entry name" value="HTH_18"/>
    <property type="match status" value="1"/>
</dbReference>
<dbReference type="PANTHER" id="PTHR46796">
    <property type="entry name" value="HTH-TYPE TRANSCRIPTIONAL ACTIVATOR RHAS-RELATED"/>
    <property type="match status" value="1"/>
</dbReference>
<protein>
    <recommendedName>
        <fullName evidence="9">AraC family transcriptional regulator</fullName>
    </recommendedName>
</protein>
<dbReference type="GO" id="GO:0003700">
    <property type="term" value="F:DNA-binding transcription factor activity"/>
    <property type="evidence" value="ECO:0007669"/>
    <property type="project" value="InterPro"/>
</dbReference>
<evidence type="ECO:0000259" key="5">
    <source>
        <dbReference type="PROSITE" id="PS01124"/>
    </source>
</evidence>
<dbReference type="EMBL" id="PXZM01000018">
    <property type="protein sequence ID" value="PSJ95419.1"/>
    <property type="molecule type" value="Genomic_DNA"/>
</dbReference>
<keyword evidence="1" id="KW-0805">Transcription regulation</keyword>
<keyword evidence="4" id="KW-0804">Transcription</keyword>
<dbReference type="Proteomes" id="UP000240419">
    <property type="component" value="Unassembled WGS sequence"/>
</dbReference>
<keyword evidence="3" id="KW-0010">Activator</keyword>
<dbReference type="RefSeq" id="WP_106838986.1">
    <property type="nucleotide sequence ID" value="NZ_JBCNIW010000029.1"/>
</dbReference>
<dbReference type="InterPro" id="IPR037923">
    <property type="entry name" value="HTH-like"/>
</dbReference>
<dbReference type="GO" id="GO:0043565">
    <property type="term" value="F:sequence-specific DNA binding"/>
    <property type="evidence" value="ECO:0007669"/>
    <property type="project" value="InterPro"/>
</dbReference>
<dbReference type="SUPFAM" id="SSF51215">
    <property type="entry name" value="Regulatory protein AraC"/>
    <property type="match status" value="1"/>
</dbReference>
<dbReference type="InterPro" id="IPR003313">
    <property type="entry name" value="AraC-bd"/>
</dbReference>
<feature type="domain" description="Fe/B12 periplasmic-binding" evidence="6">
    <location>
        <begin position="292"/>
        <end position="565"/>
    </location>
</feature>
<dbReference type="Pfam" id="PF02311">
    <property type="entry name" value="AraC_binding"/>
    <property type="match status" value="1"/>
</dbReference>
<keyword evidence="2" id="KW-0238">DNA-binding</keyword>
<dbReference type="PROSITE" id="PS00041">
    <property type="entry name" value="HTH_ARAC_FAMILY_1"/>
    <property type="match status" value="1"/>
</dbReference>
<dbReference type="AlphaFoldDB" id="A0A2P7V876"/>